<proteinExistence type="predicted"/>
<dbReference type="Proteomes" id="UP000831534">
    <property type="component" value="Chromosome"/>
</dbReference>
<accession>A0A8T9MW11</accession>
<feature type="chain" id="PRO_5035947683" evidence="1">
    <location>
        <begin position="19"/>
        <end position="58"/>
    </location>
</feature>
<keyword evidence="1" id="KW-0732">Signal</keyword>
<dbReference type="EMBL" id="CP091521">
    <property type="protein sequence ID" value="UOP04608.1"/>
    <property type="molecule type" value="Genomic_DNA"/>
</dbReference>
<reference evidence="2" key="2">
    <citation type="submission" date="2024-09" db="EMBL/GenBank/DDBJ databases">
        <authorList>
            <person name="Veyrier F.J."/>
        </authorList>
    </citation>
    <scope>NUCLEOTIDE SEQUENCE</scope>
    <source>
        <strain evidence="2">17694</strain>
    </source>
</reference>
<evidence type="ECO:0000313" key="2">
    <source>
        <dbReference type="EMBL" id="UOP04608.1"/>
    </source>
</evidence>
<dbReference type="KEGG" id="ckh:LVJ77_10285"/>
<feature type="signal peptide" evidence="1">
    <location>
        <begin position="1"/>
        <end position="18"/>
    </location>
</feature>
<reference evidence="2" key="1">
    <citation type="journal article" date="2022" name="Res Sq">
        <title>Evolution of multicellular longitudinally dividing oral cavity symbionts (Neisseriaceae).</title>
        <authorList>
            <person name="Nyongesa S."/>
            <person name="Weber P."/>
            <person name="Bernet E."/>
            <person name="Pullido F."/>
            <person name="Nieckarz M."/>
            <person name="Delaby M."/>
            <person name="Nieves C."/>
            <person name="Viehboeck T."/>
            <person name="Krause N."/>
            <person name="Rivera-Millot A."/>
            <person name="Nakamura A."/>
            <person name="Vischer N."/>
            <person name="VanNieuwenhze M."/>
            <person name="Brun Y."/>
            <person name="Cava F."/>
            <person name="Bulgheresi S."/>
            <person name="Veyrier F."/>
        </authorList>
    </citation>
    <scope>NUCLEOTIDE SEQUENCE</scope>
    <source>
        <strain evidence="2">17694</strain>
    </source>
</reference>
<name>A0A8T9MW11_9NEIS</name>
<evidence type="ECO:0000256" key="1">
    <source>
        <dbReference type="SAM" id="SignalP"/>
    </source>
</evidence>
<evidence type="ECO:0000313" key="3">
    <source>
        <dbReference type="Proteomes" id="UP000831534"/>
    </source>
</evidence>
<keyword evidence="3" id="KW-1185">Reference proteome</keyword>
<dbReference type="RefSeq" id="WP_156900907.1">
    <property type="nucleotide sequence ID" value="NZ_CP091521.1"/>
</dbReference>
<dbReference type="AlphaFoldDB" id="A0A8T9MW11"/>
<protein>
    <submittedName>
        <fullName evidence="2">Uncharacterized protein</fullName>
    </submittedName>
</protein>
<organism evidence="2 3">
    <name type="scientific">Conchiformibius kuhniae</name>
    <dbReference type="NCBI Taxonomy" id="211502"/>
    <lineage>
        <taxon>Bacteria</taxon>
        <taxon>Pseudomonadati</taxon>
        <taxon>Pseudomonadota</taxon>
        <taxon>Betaproteobacteria</taxon>
        <taxon>Neisseriales</taxon>
        <taxon>Neisseriaceae</taxon>
        <taxon>Conchiformibius</taxon>
    </lineage>
</organism>
<sequence length="58" mass="6782">MKTKICLLFICLPMLAHAQSCDWRKINFTRHKYQDLILSAPDQPFFPVSDIIVNKQGF</sequence>
<gene>
    <name evidence="2" type="ORF">LVJ77_10285</name>
</gene>